<keyword evidence="4" id="KW-0472">Membrane</keyword>
<dbReference type="Proteomes" id="UP000253845">
    <property type="component" value="Unassembled WGS sequence"/>
</dbReference>
<keyword evidence="4" id="KW-1133">Transmembrane helix</keyword>
<feature type="binding site" evidence="2">
    <location>
        <position position="162"/>
    </location>
    <ligand>
        <name>Zn(2+)</name>
        <dbReference type="ChEBI" id="CHEBI:29105"/>
        <label>1</label>
        <note>catalytic</note>
    </ligand>
</feature>
<feature type="transmembrane region" description="Helical" evidence="4">
    <location>
        <begin position="12"/>
        <end position="31"/>
    </location>
</feature>
<feature type="binding site" evidence="2">
    <location>
        <position position="116"/>
    </location>
    <ligand>
        <name>Zn(2+)</name>
        <dbReference type="ChEBI" id="CHEBI:29105"/>
        <label>2</label>
    </ligand>
</feature>
<dbReference type="SUPFAM" id="SSF51569">
    <property type="entry name" value="Aldolase"/>
    <property type="match status" value="1"/>
</dbReference>
<comment type="catalytic activity">
    <reaction evidence="3">
        <text>beta-D-fructose 1,6-bisphosphate = D-glyceraldehyde 3-phosphate + dihydroxyacetone phosphate</text>
        <dbReference type="Rhea" id="RHEA:14729"/>
        <dbReference type="ChEBI" id="CHEBI:32966"/>
        <dbReference type="ChEBI" id="CHEBI:57642"/>
        <dbReference type="ChEBI" id="CHEBI:59776"/>
        <dbReference type="EC" id="4.1.2.13"/>
    </reaction>
</comment>
<dbReference type="Pfam" id="PF01116">
    <property type="entry name" value="F_bP_aldolase"/>
    <property type="match status" value="1"/>
</dbReference>
<feature type="binding site" evidence="2">
    <location>
        <position position="65"/>
    </location>
    <ligand>
        <name>Zn(2+)</name>
        <dbReference type="ChEBI" id="CHEBI:29105"/>
        <label>1</label>
        <note>catalytic</note>
    </ligand>
</feature>
<dbReference type="Gene3D" id="3.20.20.70">
    <property type="entry name" value="Aldolase class I"/>
    <property type="match status" value="1"/>
</dbReference>
<dbReference type="PANTHER" id="PTHR30304:SF0">
    <property type="entry name" value="D-TAGATOSE-1,6-BISPHOSPHATE ALDOLASE SUBUNIT GATY-RELATED"/>
    <property type="match status" value="1"/>
</dbReference>
<comment type="function">
    <text evidence="3">Catalyzes the aldol condensation of dihydroxyacetone phosphate (DHAP or glycerone-phosphate) with glyceraldehyde 3-phosphate (G3P) to form fructose 1,6-bisphosphate (FBP) in gluconeogenesis and the reverse reaction in glycolysis.</text>
</comment>
<dbReference type="InterPro" id="IPR000771">
    <property type="entry name" value="FBA_II"/>
</dbReference>
<evidence type="ECO:0000256" key="2">
    <source>
        <dbReference type="PIRSR" id="PIRSR001359-3"/>
    </source>
</evidence>
<dbReference type="InterPro" id="IPR013785">
    <property type="entry name" value="Aldolase_TIM"/>
</dbReference>
<dbReference type="VEuPathDB" id="FungiDB:M747DRAFT_364986"/>
<accession>A0A370BIP6</accession>
<dbReference type="PIRSF" id="PIRSF001359">
    <property type="entry name" value="F_bP_aldolase_II"/>
    <property type="match status" value="1"/>
</dbReference>
<keyword evidence="3" id="KW-0324">Glycolysis</keyword>
<dbReference type="GO" id="GO:0004332">
    <property type="term" value="F:fructose-bisphosphate aldolase activity"/>
    <property type="evidence" value="ECO:0007669"/>
    <property type="project" value="UniProtKB-EC"/>
</dbReference>
<dbReference type="GO" id="GO:0008270">
    <property type="term" value="F:zinc ion binding"/>
    <property type="evidence" value="ECO:0007669"/>
    <property type="project" value="UniProtKB-UniRule"/>
</dbReference>
<keyword evidence="2 3" id="KW-0862">Zinc</keyword>
<proteinExistence type="inferred from homology"/>
<dbReference type="EMBL" id="KZ851993">
    <property type="protein sequence ID" value="RDH13975.1"/>
    <property type="molecule type" value="Genomic_DNA"/>
</dbReference>
<protein>
    <recommendedName>
        <fullName evidence="3">Fructose-bisphosphate aldolase</fullName>
        <shortName evidence="3">FBP aldolase</shortName>
        <ecNumber evidence="3">4.1.2.13</ecNumber>
    </recommendedName>
</protein>
<evidence type="ECO:0000313" key="6">
    <source>
        <dbReference type="Proteomes" id="UP000253845"/>
    </source>
</evidence>
<dbReference type="InterPro" id="IPR050246">
    <property type="entry name" value="Class_II_FBP_aldolase"/>
</dbReference>
<feature type="binding site" evidence="2">
    <location>
        <position position="86"/>
    </location>
    <ligand>
        <name>Zn(2+)</name>
        <dbReference type="ChEBI" id="CHEBI:29105"/>
        <label>2</label>
    </ligand>
</feature>
<keyword evidence="4" id="KW-0812">Transmembrane</keyword>
<comment type="similarity">
    <text evidence="3">Belongs to the class II fructose-bisphosphate aldolase family.</text>
</comment>
<evidence type="ECO:0000256" key="4">
    <source>
        <dbReference type="SAM" id="Phobius"/>
    </source>
</evidence>
<gene>
    <name evidence="5" type="ORF">M747DRAFT_364986</name>
</gene>
<name>A0A370BIP6_ASPNG</name>
<dbReference type="UniPathway" id="UPA00109">
    <property type="reaction ID" value="UER00183"/>
</dbReference>
<feature type="binding site" evidence="2">
    <location>
        <position position="193"/>
    </location>
    <ligand>
        <name>Zn(2+)</name>
        <dbReference type="ChEBI" id="CHEBI:29105"/>
        <label>1</label>
        <note>catalytic</note>
    </ligand>
</feature>
<dbReference type="EC" id="4.1.2.13" evidence="3"/>
<evidence type="ECO:0000256" key="3">
    <source>
        <dbReference type="RuleBase" id="RU366023"/>
    </source>
</evidence>
<reference evidence="5 6" key="1">
    <citation type="submission" date="2018-07" db="EMBL/GenBank/DDBJ databases">
        <title>Section-level genome sequencing of Aspergillus section Nigri to investigate inter- and intra-species variation.</title>
        <authorList>
            <consortium name="DOE Joint Genome Institute"/>
            <person name="Vesth T.C."/>
            <person name="Nybo J.L."/>
            <person name="Theobald S."/>
            <person name="Frisvad J.C."/>
            <person name="Larsen T.O."/>
            <person name="Nielsen K.F."/>
            <person name="Hoof J.B."/>
            <person name="Brandl J."/>
            <person name="Salamov A."/>
            <person name="Riley R."/>
            <person name="Gladden J.M."/>
            <person name="Phatale P."/>
            <person name="Nielsen M.T."/>
            <person name="Lyhne E.K."/>
            <person name="Kogle M.E."/>
            <person name="Strasser K."/>
            <person name="McDonnell E."/>
            <person name="Barry K."/>
            <person name="Clum A."/>
            <person name="Chen C."/>
            <person name="Nolan M."/>
            <person name="Sandor L."/>
            <person name="Kuo A."/>
            <person name="Lipzen A."/>
            <person name="Hainaut M."/>
            <person name="Drula E."/>
            <person name="Tsang A."/>
            <person name="Magnuson J.K."/>
            <person name="Henrissat B."/>
            <person name="Wiebenga A."/>
            <person name="Simmons B.A."/>
            <person name="Makela M.R."/>
            <person name="De vries R.P."/>
            <person name="Grigoriev I.V."/>
            <person name="Mortensen U.H."/>
            <person name="Baker S.E."/>
            <person name="Andersen M.R."/>
        </authorList>
    </citation>
    <scope>NUCLEOTIDE SEQUENCE [LARGE SCALE GENOMIC DNA]</scope>
    <source>
        <strain evidence="5 6">ATCC 13496</strain>
    </source>
</reference>
<sequence>MSWKEENRHRRILRNAHAGGYGVIAVIAYNLEQILGYIRAAETIVRTAADAVSRATVPISIHLDHAQSEDIIKQAADMPFDSIMVDMSHHEKEVNLRKTRELVRYCNERQKVTEAEPGRIEGGEDGVMDTAGLEACMTTAEEVDEFIDTGVDVLAPAIGNVHGEYGPRGPQLDFERFEKIRSQVNGRVCLAIHGTNGFPPELIQRCVAAGVAKINVNRLVLDDYYDHLRDNVGKIPHTQLIEEGIQKVADLTAKWMEICGSAGKA</sequence>
<dbReference type="AlphaFoldDB" id="A0A370BIP6"/>
<feature type="active site" description="Proton donor" evidence="1">
    <location>
        <position position="64"/>
    </location>
</feature>
<organism evidence="5 6">
    <name type="scientific">Aspergillus niger ATCC 13496</name>
    <dbReference type="NCBI Taxonomy" id="1353008"/>
    <lineage>
        <taxon>Eukaryota</taxon>
        <taxon>Fungi</taxon>
        <taxon>Dikarya</taxon>
        <taxon>Ascomycota</taxon>
        <taxon>Pezizomycotina</taxon>
        <taxon>Eurotiomycetes</taxon>
        <taxon>Eurotiomycetidae</taxon>
        <taxon>Eurotiales</taxon>
        <taxon>Aspergillaceae</taxon>
        <taxon>Aspergillus</taxon>
        <taxon>Aspergillus subgen. Circumdati</taxon>
    </lineage>
</organism>
<keyword evidence="2 3" id="KW-0479">Metal-binding</keyword>
<dbReference type="PANTHER" id="PTHR30304">
    <property type="entry name" value="D-TAGATOSE-1,6-BISPHOSPHATE ALDOLASE"/>
    <property type="match status" value="1"/>
</dbReference>
<evidence type="ECO:0000256" key="1">
    <source>
        <dbReference type="PIRSR" id="PIRSR001359-1"/>
    </source>
</evidence>
<dbReference type="CDD" id="cd00947">
    <property type="entry name" value="TBP_aldolase_IIB"/>
    <property type="match status" value="1"/>
</dbReference>
<dbReference type="GO" id="GO:0006096">
    <property type="term" value="P:glycolytic process"/>
    <property type="evidence" value="ECO:0007669"/>
    <property type="project" value="UniProtKB-UniPathway"/>
</dbReference>
<keyword evidence="3" id="KW-0456">Lyase</keyword>
<comment type="cofactor">
    <cofactor evidence="2 3">
        <name>Zn(2+)</name>
        <dbReference type="ChEBI" id="CHEBI:29105"/>
    </cofactor>
    <text evidence="2 3">Binds 2 Zn(2+) ions per subunit. One is catalytic and the other provides a structural contribution.</text>
</comment>
<comment type="pathway">
    <text evidence="3">Carbohydrate degradation; glycolysis; D-glyceraldehyde 3-phosphate and glycerone phosphate from D-glucose: step 4/4.</text>
</comment>
<evidence type="ECO:0000313" key="5">
    <source>
        <dbReference type="EMBL" id="RDH13975.1"/>
    </source>
</evidence>